<dbReference type="EMBL" id="JASCZI010060627">
    <property type="protein sequence ID" value="MED6134745.1"/>
    <property type="molecule type" value="Genomic_DNA"/>
</dbReference>
<feature type="compositionally biased region" description="Basic and acidic residues" evidence="1">
    <location>
        <begin position="194"/>
        <end position="210"/>
    </location>
</feature>
<evidence type="ECO:0000256" key="1">
    <source>
        <dbReference type="SAM" id="MobiDB-lite"/>
    </source>
</evidence>
<reference evidence="2 3" key="1">
    <citation type="journal article" date="2023" name="Plants (Basel)">
        <title>Bridging the Gap: Combining Genomics and Transcriptomics Approaches to Understand Stylosanthes scabra, an Orphan Legume from the Brazilian Caatinga.</title>
        <authorList>
            <person name="Ferreira-Neto J.R.C."/>
            <person name="da Silva M.D."/>
            <person name="Binneck E."/>
            <person name="de Melo N.F."/>
            <person name="da Silva R.H."/>
            <person name="de Melo A.L.T.M."/>
            <person name="Pandolfi V."/>
            <person name="Bustamante F.O."/>
            <person name="Brasileiro-Vidal A.C."/>
            <person name="Benko-Iseppon A.M."/>
        </authorList>
    </citation>
    <scope>NUCLEOTIDE SEQUENCE [LARGE SCALE GENOMIC DNA]</scope>
    <source>
        <tissue evidence="2">Leaves</tissue>
    </source>
</reference>
<proteinExistence type="predicted"/>
<dbReference type="InterPro" id="IPR036875">
    <property type="entry name" value="Znf_CCHC_sf"/>
</dbReference>
<evidence type="ECO:0000313" key="2">
    <source>
        <dbReference type="EMBL" id="MED6134745.1"/>
    </source>
</evidence>
<feature type="compositionally biased region" description="Basic residues" evidence="1">
    <location>
        <begin position="151"/>
        <end position="173"/>
    </location>
</feature>
<dbReference type="Proteomes" id="UP001341840">
    <property type="component" value="Unassembled WGS sequence"/>
</dbReference>
<gene>
    <name evidence="2" type="ORF">PIB30_039834</name>
</gene>
<name>A0ABU6SEQ1_9FABA</name>
<evidence type="ECO:0000313" key="3">
    <source>
        <dbReference type="Proteomes" id="UP001341840"/>
    </source>
</evidence>
<keyword evidence="3" id="KW-1185">Reference proteome</keyword>
<sequence length="224" mass="25418">MTARVYTRAIFNEVKREIEAIGTLNFVEKRRVSTTTVYTMLEYAHLGRPLILRRLVLRRWTKAAKSVEHYNDLANDKETDRGFLLRHGALHAACQLMFFVGAKRQDLFEKAVSGIRRLCSELEADEKSKAEPPPKHCSESVRDPGVSRTKGAPRKRGINGKRRKCTVCKRTGHTRPQCPEMRKGKQGNVVDGGKILEGREERGKQSRKDSFAAGPSTKRSRRVS</sequence>
<accession>A0ABU6SEQ1</accession>
<dbReference type="SUPFAM" id="SSF57756">
    <property type="entry name" value="Retrovirus zinc finger-like domains"/>
    <property type="match status" value="1"/>
</dbReference>
<evidence type="ECO:0008006" key="4">
    <source>
        <dbReference type="Google" id="ProtNLM"/>
    </source>
</evidence>
<organism evidence="2 3">
    <name type="scientific">Stylosanthes scabra</name>
    <dbReference type="NCBI Taxonomy" id="79078"/>
    <lineage>
        <taxon>Eukaryota</taxon>
        <taxon>Viridiplantae</taxon>
        <taxon>Streptophyta</taxon>
        <taxon>Embryophyta</taxon>
        <taxon>Tracheophyta</taxon>
        <taxon>Spermatophyta</taxon>
        <taxon>Magnoliopsida</taxon>
        <taxon>eudicotyledons</taxon>
        <taxon>Gunneridae</taxon>
        <taxon>Pentapetalae</taxon>
        <taxon>rosids</taxon>
        <taxon>fabids</taxon>
        <taxon>Fabales</taxon>
        <taxon>Fabaceae</taxon>
        <taxon>Papilionoideae</taxon>
        <taxon>50 kb inversion clade</taxon>
        <taxon>dalbergioids sensu lato</taxon>
        <taxon>Dalbergieae</taxon>
        <taxon>Pterocarpus clade</taxon>
        <taxon>Stylosanthes</taxon>
    </lineage>
</organism>
<protein>
    <recommendedName>
        <fullName evidence="4">CCHC-type domain-containing protein</fullName>
    </recommendedName>
</protein>
<feature type="region of interest" description="Disordered" evidence="1">
    <location>
        <begin position="124"/>
        <end position="224"/>
    </location>
</feature>
<feature type="compositionally biased region" description="Basic and acidic residues" evidence="1">
    <location>
        <begin position="125"/>
        <end position="142"/>
    </location>
</feature>
<comment type="caution">
    <text evidence="2">The sequence shown here is derived from an EMBL/GenBank/DDBJ whole genome shotgun (WGS) entry which is preliminary data.</text>
</comment>